<name>A0A0F9D2S1_9ZZZZ</name>
<evidence type="ECO:0008006" key="2">
    <source>
        <dbReference type="Google" id="ProtNLM"/>
    </source>
</evidence>
<comment type="caution">
    <text evidence="1">The sequence shown here is derived from an EMBL/GenBank/DDBJ whole genome shotgun (WGS) entry which is preliminary data.</text>
</comment>
<accession>A0A0F9D2S1</accession>
<gene>
    <name evidence="1" type="ORF">LCGC14_2596430</name>
</gene>
<protein>
    <recommendedName>
        <fullName evidence="2">HNH endonuclease</fullName>
    </recommendedName>
</protein>
<dbReference type="AlphaFoldDB" id="A0A0F9D2S1"/>
<organism evidence="1">
    <name type="scientific">marine sediment metagenome</name>
    <dbReference type="NCBI Taxonomy" id="412755"/>
    <lineage>
        <taxon>unclassified sequences</taxon>
        <taxon>metagenomes</taxon>
        <taxon>ecological metagenomes</taxon>
    </lineage>
</organism>
<sequence>MKRCSKCKEVKPFSEFNKNRNNKDGLRFCCKECKMIIDKKYRQTHKKELRQYALQYQKQYFKTIQGHLCRVWHNMLNRCNNPKRSDYKYYGGQGIKVKFNTFTDFSSYVVNVLKSDPRGLTIDRIDNNGDYEVDNIRFVTRAENNRNKRKRYALKA</sequence>
<proteinExistence type="predicted"/>
<evidence type="ECO:0000313" key="1">
    <source>
        <dbReference type="EMBL" id="KKL06398.1"/>
    </source>
</evidence>
<reference evidence="1" key="1">
    <citation type="journal article" date="2015" name="Nature">
        <title>Complex archaea that bridge the gap between prokaryotes and eukaryotes.</title>
        <authorList>
            <person name="Spang A."/>
            <person name="Saw J.H."/>
            <person name="Jorgensen S.L."/>
            <person name="Zaremba-Niedzwiedzka K."/>
            <person name="Martijn J."/>
            <person name="Lind A.E."/>
            <person name="van Eijk R."/>
            <person name="Schleper C."/>
            <person name="Guy L."/>
            <person name="Ettema T.J."/>
        </authorList>
    </citation>
    <scope>NUCLEOTIDE SEQUENCE</scope>
</reference>
<dbReference type="EMBL" id="LAZR01043721">
    <property type="protein sequence ID" value="KKL06398.1"/>
    <property type="molecule type" value="Genomic_DNA"/>
</dbReference>